<evidence type="ECO:0000313" key="4">
    <source>
        <dbReference type="Proteomes" id="UP000724874"/>
    </source>
</evidence>
<keyword evidence="2" id="KW-0472">Membrane</keyword>
<feature type="transmembrane region" description="Helical" evidence="2">
    <location>
        <begin position="72"/>
        <end position="92"/>
    </location>
</feature>
<keyword evidence="2" id="KW-1133">Transmembrane helix</keyword>
<sequence length="541" mass="62623">MDRRRDFTTRLSGDIISTIFEFSIPYISFFFDPEEYGEGYPSKYLQERATTPLRVSGTCRRWRHIAQSTSRLWTFIFIMLDSPHIATAILFARECVDRSRSLPLTIHVCVNDSAQYRAASLSSSLNVLNKVGDIIQHHSARWDSLNISWLPSSFFPFLIGNLPMPALHSLRLQGDSQDVVPGYSHLDFTLSPNLVDVELAHFSLESVRINWQNVRAIGVANIDIDEMVELLKRAPNIKTVTYSRAVNVDPSPINNIIQHGLNDFQIKFGQFEDEAMDVLLDGLDFPSIEKLTFITIHVLPSRALSDLIQRSDGHLKELKLVHTYFPSWRKMVSFLQDIPSLETLYLVPQEICDFKPRRFFRYLAETWCRSFPDEDDHRPVFLPNLTSLTCVFNFNNRDPQAPRRPGFSWNDISYMFGPLSELKNPHRRPLRHFEFYVDYQPERDYKEDDLYKIPKSALARIKYLLEAGMEIVITWSINEKPCGIDLISFHEDEDEGEDDPGESEEEYDDDDDDDSVDTNNYSDESEDDDEREDEVGNMNTA</sequence>
<dbReference type="Gene3D" id="3.80.10.10">
    <property type="entry name" value="Ribonuclease Inhibitor"/>
    <property type="match status" value="1"/>
</dbReference>
<comment type="caution">
    <text evidence="3">The sequence shown here is derived from an EMBL/GenBank/DDBJ whole genome shotgun (WGS) entry which is preliminary data.</text>
</comment>
<accession>A0A9P5TLU5</accession>
<reference evidence="3" key="1">
    <citation type="submission" date="2020-11" db="EMBL/GenBank/DDBJ databases">
        <authorList>
            <consortium name="DOE Joint Genome Institute"/>
            <person name="Ahrendt S."/>
            <person name="Riley R."/>
            <person name="Andreopoulos W."/>
            <person name="LaButti K."/>
            <person name="Pangilinan J."/>
            <person name="Ruiz-duenas F.J."/>
            <person name="Barrasa J.M."/>
            <person name="Sanchez-Garcia M."/>
            <person name="Camarero S."/>
            <person name="Miyauchi S."/>
            <person name="Serrano A."/>
            <person name="Linde D."/>
            <person name="Babiker R."/>
            <person name="Drula E."/>
            <person name="Ayuso-Fernandez I."/>
            <person name="Pacheco R."/>
            <person name="Padilla G."/>
            <person name="Ferreira P."/>
            <person name="Barriuso J."/>
            <person name="Kellner H."/>
            <person name="Castanera R."/>
            <person name="Alfaro M."/>
            <person name="Ramirez L."/>
            <person name="Pisabarro A.G."/>
            <person name="Kuo A."/>
            <person name="Tritt A."/>
            <person name="Lipzen A."/>
            <person name="He G."/>
            <person name="Yan M."/>
            <person name="Ng V."/>
            <person name="Cullen D."/>
            <person name="Martin F."/>
            <person name="Rosso M.-N."/>
            <person name="Henrissat B."/>
            <person name="Hibbett D."/>
            <person name="Martinez A.T."/>
            <person name="Grigoriev I.V."/>
        </authorList>
    </citation>
    <scope>NUCLEOTIDE SEQUENCE</scope>
    <source>
        <strain evidence="3">AH 44721</strain>
    </source>
</reference>
<evidence type="ECO:0008006" key="5">
    <source>
        <dbReference type="Google" id="ProtNLM"/>
    </source>
</evidence>
<evidence type="ECO:0000256" key="2">
    <source>
        <dbReference type="SAM" id="Phobius"/>
    </source>
</evidence>
<dbReference type="OrthoDB" id="3056337at2759"/>
<keyword evidence="4" id="KW-1185">Reference proteome</keyword>
<gene>
    <name evidence="3" type="ORF">CPB84DRAFT_1963754</name>
</gene>
<proteinExistence type="predicted"/>
<feature type="compositionally biased region" description="Acidic residues" evidence="1">
    <location>
        <begin position="523"/>
        <end position="535"/>
    </location>
</feature>
<dbReference type="SUPFAM" id="SSF52047">
    <property type="entry name" value="RNI-like"/>
    <property type="match status" value="1"/>
</dbReference>
<keyword evidence="2" id="KW-0812">Transmembrane</keyword>
<protein>
    <recommendedName>
        <fullName evidence="5">F-box domain-containing protein</fullName>
    </recommendedName>
</protein>
<organism evidence="3 4">
    <name type="scientific">Gymnopilus junonius</name>
    <name type="common">Spectacular rustgill mushroom</name>
    <name type="synonym">Gymnopilus spectabilis subsp. junonius</name>
    <dbReference type="NCBI Taxonomy" id="109634"/>
    <lineage>
        <taxon>Eukaryota</taxon>
        <taxon>Fungi</taxon>
        <taxon>Dikarya</taxon>
        <taxon>Basidiomycota</taxon>
        <taxon>Agaricomycotina</taxon>
        <taxon>Agaricomycetes</taxon>
        <taxon>Agaricomycetidae</taxon>
        <taxon>Agaricales</taxon>
        <taxon>Agaricineae</taxon>
        <taxon>Hymenogastraceae</taxon>
        <taxon>Gymnopilus</taxon>
    </lineage>
</organism>
<dbReference type="Proteomes" id="UP000724874">
    <property type="component" value="Unassembled WGS sequence"/>
</dbReference>
<dbReference type="EMBL" id="JADNYJ010000073">
    <property type="protein sequence ID" value="KAF8891088.1"/>
    <property type="molecule type" value="Genomic_DNA"/>
</dbReference>
<name>A0A9P5TLU5_GYMJU</name>
<evidence type="ECO:0000313" key="3">
    <source>
        <dbReference type="EMBL" id="KAF8891088.1"/>
    </source>
</evidence>
<evidence type="ECO:0000256" key="1">
    <source>
        <dbReference type="SAM" id="MobiDB-lite"/>
    </source>
</evidence>
<feature type="region of interest" description="Disordered" evidence="1">
    <location>
        <begin position="490"/>
        <end position="541"/>
    </location>
</feature>
<dbReference type="AlphaFoldDB" id="A0A9P5TLU5"/>
<dbReference type="InterPro" id="IPR032675">
    <property type="entry name" value="LRR_dom_sf"/>
</dbReference>
<feature type="compositionally biased region" description="Acidic residues" evidence="1">
    <location>
        <begin position="491"/>
        <end position="516"/>
    </location>
</feature>